<evidence type="ECO:0000256" key="2">
    <source>
        <dbReference type="ARBA" id="ARBA00010617"/>
    </source>
</evidence>
<dbReference type="GO" id="GO:0004497">
    <property type="term" value="F:monooxygenase activity"/>
    <property type="evidence" value="ECO:0007669"/>
    <property type="project" value="InterPro"/>
</dbReference>
<dbReference type="InterPro" id="IPR050121">
    <property type="entry name" value="Cytochrome_P450_monoxygenase"/>
</dbReference>
<dbReference type="Proteomes" id="UP000016935">
    <property type="component" value="Unassembled WGS sequence"/>
</dbReference>
<protein>
    <recommendedName>
        <fullName evidence="7">Cytochrome P450</fullName>
    </recommendedName>
</protein>
<evidence type="ECO:0000313" key="6">
    <source>
        <dbReference type="Proteomes" id="UP000016935"/>
    </source>
</evidence>
<dbReference type="InterPro" id="IPR001128">
    <property type="entry name" value="Cyt_P450"/>
</dbReference>
<dbReference type="eggNOG" id="KOG0156">
    <property type="taxonomic scope" value="Eukaryota"/>
</dbReference>
<evidence type="ECO:0008006" key="7">
    <source>
        <dbReference type="Google" id="ProtNLM"/>
    </source>
</evidence>
<sequence>MSLAVPIGCIILAGFVKFAYDYILYPLLYSPLARIPGPKLYAFTKWRLAWDEGTGSGHALFTHCICGTDRFTSTPLSALRTIYGAGSGFERTDFYRMFDVYGRMNMKRLVARPYSKSGLSLHKVDGIVEQKTQDFLQLVEANCETGGGLEIFAALHYYSIHVITAFLYGTPGFGATTALRGTPEHLALLADIMTTYTGIRAHALRAMHAYRDADQTSRSEAQKSIISELYAATSKAKSNMDDLDIASECADHLLAGIDTTSDTLMFLIWCLSLPQHAHVQRKLVEECKTTCDNGTSEGTISVKTADKMPYLNAVVQETLRLLAPLPASEPRLNRVDTAMDGYKIPRGTMCSIAPYTLPWERALLVPSLYRKFGSTINPGYQDTAPAITSRFKVFTDDTFAKIKEHECWIEFAPHALHT</sequence>
<dbReference type="PANTHER" id="PTHR24305:SF164">
    <property type="entry name" value="P450, PUTATIVE (EUROFUNG)-RELATED"/>
    <property type="match status" value="1"/>
</dbReference>
<comment type="similarity">
    <text evidence="2">Belongs to the cytochrome P450 family.</text>
</comment>
<evidence type="ECO:0000256" key="3">
    <source>
        <dbReference type="ARBA" id="ARBA00022723"/>
    </source>
</evidence>
<accession>R0INY3</accession>
<dbReference type="PANTHER" id="PTHR24305">
    <property type="entry name" value="CYTOCHROME P450"/>
    <property type="match status" value="1"/>
</dbReference>
<comment type="cofactor">
    <cofactor evidence="1">
        <name>heme</name>
        <dbReference type="ChEBI" id="CHEBI:30413"/>
    </cofactor>
</comment>
<name>R0INY3_EXST2</name>
<keyword evidence="6" id="KW-1185">Reference proteome</keyword>
<gene>
    <name evidence="5" type="ORF">SETTUDRAFT_153443</name>
</gene>
<evidence type="ECO:0000256" key="1">
    <source>
        <dbReference type="ARBA" id="ARBA00001971"/>
    </source>
</evidence>
<dbReference type="Gene3D" id="1.10.630.10">
    <property type="entry name" value="Cytochrome P450"/>
    <property type="match status" value="1"/>
</dbReference>
<dbReference type="AlphaFoldDB" id="R0INY3"/>
<dbReference type="OrthoDB" id="1470350at2759"/>
<dbReference type="SUPFAM" id="SSF48264">
    <property type="entry name" value="Cytochrome P450"/>
    <property type="match status" value="1"/>
</dbReference>
<dbReference type="STRING" id="671987.R0INY3"/>
<dbReference type="GO" id="GO:0005506">
    <property type="term" value="F:iron ion binding"/>
    <property type="evidence" value="ECO:0007669"/>
    <property type="project" value="InterPro"/>
</dbReference>
<keyword evidence="4" id="KW-0408">Iron</keyword>
<evidence type="ECO:0000256" key="4">
    <source>
        <dbReference type="ARBA" id="ARBA00023004"/>
    </source>
</evidence>
<dbReference type="InterPro" id="IPR036396">
    <property type="entry name" value="Cyt_P450_sf"/>
</dbReference>
<proteinExistence type="inferred from homology"/>
<organism evidence="5 6">
    <name type="scientific">Exserohilum turcicum (strain 28A)</name>
    <name type="common">Northern leaf blight fungus</name>
    <name type="synonym">Setosphaeria turcica</name>
    <dbReference type="NCBI Taxonomy" id="671987"/>
    <lineage>
        <taxon>Eukaryota</taxon>
        <taxon>Fungi</taxon>
        <taxon>Dikarya</taxon>
        <taxon>Ascomycota</taxon>
        <taxon>Pezizomycotina</taxon>
        <taxon>Dothideomycetes</taxon>
        <taxon>Pleosporomycetidae</taxon>
        <taxon>Pleosporales</taxon>
        <taxon>Pleosporineae</taxon>
        <taxon>Pleosporaceae</taxon>
        <taxon>Exserohilum</taxon>
    </lineage>
</organism>
<evidence type="ECO:0000313" key="5">
    <source>
        <dbReference type="EMBL" id="EOA86640.1"/>
    </source>
</evidence>
<dbReference type="HOGENOM" id="CLU_001570_14_2_1"/>
<dbReference type="GO" id="GO:0016705">
    <property type="term" value="F:oxidoreductase activity, acting on paired donors, with incorporation or reduction of molecular oxygen"/>
    <property type="evidence" value="ECO:0007669"/>
    <property type="project" value="InterPro"/>
</dbReference>
<reference evidence="5 6" key="2">
    <citation type="journal article" date="2013" name="PLoS Genet.">
        <title>Comparative genome structure, secondary metabolite, and effector coding capacity across Cochliobolus pathogens.</title>
        <authorList>
            <person name="Condon B.J."/>
            <person name="Leng Y."/>
            <person name="Wu D."/>
            <person name="Bushley K.E."/>
            <person name="Ohm R.A."/>
            <person name="Otillar R."/>
            <person name="Martin J."/>
            <person name="Schackwitz W."/>
            <person name="Grimwood J."/>
            <person name="MohdZainudin N."/>
            <person name="Xue C."/>
            <person name="Wang R."/>
            <person name="Manning V.A."/>
            <person name="Dhillon B."/>
            <person name="Tu Z.J."/>
            <person name="Steffenson B.J."/>
            <person name="Salamov A."/>
            <person name="Sun H."/>
            <person name="Lowry S."/>
            <person name="LaButti K."/>
            <person name="Han J."/>
            <person name="Copeland A."/>
            <person name="Lindquist E."/>
            <person name="Barry K."/>
            <person name="Schmutz J."/>
            <person name="Baker S.E."/>
            <person name="Ciuffetti L.M."/>
            <person name="Grigoriev I.V."/>
            <person name="Zhong S."/>
            <person name="Turgeon B.G."/>
        </authorList>
    </citation>
    <scope>NUCLEOTIDE SEQUENCE [LARGE SCALE GENOMIC DNA]</scope>
    <source>
        <strain evidence="6">28A</strain>
    </source>
</reference>
<dbReference type="PRINTS" id="PR00465">
    <property type="entry name" value="EP450IV"/>
</dbReference>
<reference evidence="5 6" key="1">
    <citation type="journal article" date="2012" name="PLoS Pathog.">
        <title>Diverse lifestyles and strategies of plant pathogenesis encoded in the genomes of eighteen Dothideomycetes fungi.</title>
        <authorList>
            <person name="Ohm R.A."/>
            <person name="Feau N."/>
            <person name="Henrissat B."/>
            <person name="Schoch C.L."/>
            <person name="Horwitz B.A."/>
            <person name="Barry K.W."/>
            <person name="Condon B.J."/>
            <person name="Copeland A.C."/>
            <person name="Dhillon B."/>
            <person name="Glaser F."/>
            <person name="Hesse C.N."/>
            <person name="Kosti I."/>
            <person name="LaButti K."/>
            <person name="Lindquist E.A."/>
            <person name="Lucas S."/>
            <person name="Salamov A.A."/>
            <person name="Bradshaw R.E."/>
            <person name="Ciuffetti L."/>
            <person name="Hamelin R.C."/>
            <person name="Kema G.H.J."/>
            <person name="Lawrence C."/>
            <person name="Scott J.A."/>
            <person name="Spatafora J.W."/>
            <person name="Turgeon B.G."/>
            <person name="de Wit P.J.G.M."/>
            <person name="Zhong S."/>
            <person name="Goodwin S.B."/>
            <person name="Grigoriev I.V."/>
        </authorList>
    </citation>
    <scope>NUCLEOTIDE SEQUENCE [LARGE SCALE GENOMIC DNA]</scope>
    <source>
        <strain evidence="6">28A</strain>
    </source>
</reference>
<dbReference type="GeneID" id="19397299"/>
<dbReference type="EMBL" id="KB908592">
    <property type="protein sequence ID" value="EOA86640.1"/>
    <property type="molecule type" value="Genomic_DNA"/>
</dbReference>
<keyword evidence="3" id="KW-0479">Metal-binding</keyword>
<dbReference type="InterPro" id="IPR002403">
    <property type="entry name" value="Cyt_P450_E_grp-IV"/>
</dbReference>
<dbReference type="Pfam" id="PF00067">
    <property type="entry name" value="p450"/>
    <property type="match status" value="1"/>
</dbReference>
<dbReference type="GO" id="GO:0020037">
    <property type="term" value="F:heme binding"/>
    <property type="evidence" value="ECO:0007669"/>
    <property type="project" value="InterPro"/>
</dbReference>
<dbReference type="RefSeq" id="XP_008025277.1">
    <property type="nucleotide sequence ID" value="XM_008027086.1"/>
</dbReference>